<keyword evidence="3" id="KW-0805">Transcription regulation</keyword>
<evidence type="ECO:0000256" key="5">
    <source>
        <dbReference type="ARBA" id="ARBA00023163"/>
    </source>
</evidence>
<dbReference type="FunFam" id="3.90.1460.10:FF:000007">
    <property type="entry name" value="General transcription factor II-I repeat domain-containing protein 1"/>
    <property type="match status" value="1"/>
</dbReference>
<proteinExistence type="predicted"/>
<dbReference type="Proteomes" id="UP000386466">
    <property type="component" value="Unassembled WGS sequence"/>
</dbReference>
<comment type="subcellular location">
    <subcellularLocation>
        <location evidence="1">Nucleus</location>
    </subcellularLocation>
</comment>
<dbReference type="EMBL" id="CAAGRJ010028392">
    <property type="protein sequence ID" value="VFV40081.1"/>
    <property type="molecule type" value="Genomic_DNA"/>
</dbReference>
<dbReference type="FunFam" id="3.90.1460.10:FF:000002">
    <property type="entry name" value="General transcription factor II-I isoform 1"/>
    <property type="match status" value="1"/>
</dbReference>
<organism evidence="8 9">
    <name type="scientific">Lynx pardinus</name>
    <name type="common">Iberian lynx</name>
    <name type="synonym">Felis pardina</name>
    <dbReference type="NCBI Taxonomy" id="191816"/>
    <lineage>
        <taxon>Eukaryota</taxon>
        <taxon>Metazoa</taxon>
        <taxon>Chordata</taxon>
        <taxon>Craniata</taxon>
        <taxon>Vertebrata</taxon>
        <taxon>Euteleostomi</taxon>
        <taxon>Mammalia</taxon>
        <taxon>Eutheria</taxon>
        <taxon>Laurasiatheria</taxon>
        <taxon>Carnivora</taxon>
        <taxon>Feliformia</taxon>
        <taxon>Felidae</taxon>
        <taxon>Felinae</taxon>
        <taxon>Lynx</taxon>
    </lineage>
</organism>
<dbReference type="InterPro" id="IPR004212">
    <property type="entry name" value="GTF2I"/>
</dbReference>
<keyword evidence="4" id="KW-0238">DNA-binding</keyword>
<dbReference type="PANTHER" id="PTHR46304:SF1">
    <property type="entry name" value="GENERAL TRANSCRIPTION FACTOR II-I REPEAT DOMAIN-CONTAINING PROTEIN 1"/>
    <property type="match status" value="1"/>
</dbReference>
<evidence type="ECO:0000256" key="1">
    <source>
        <dbReference type="ARBA" id="ARBA00004123"/>
    </source>
</evidence>
<dbReference type="PROSITE" id="PS51139">
    <property type="entry name" value="GTF2I"/>
    <property type="match status" value="3"/>
</dbReference>
<protein>
    <submittedName>
        <fullName evidence="8">General transcription factor ii-i repeat</fullName>
    </submittedName>
</protein>
<dbReference type="SUPFAM" id="SSF117773">
    <property type="entry name" value="GTF2I-like repeat"/>
    <property type="match status" value="3"/>
</dbReference>
<evidence type="ECO:0000313" key="8">
    <source>
        <dbReference type="EMBL" id="VFV40081.1"/>
    </source>
</evidence>
<dbReference type="FunFam" id="3.90.1460.10:FF:000006">
    <property type="entry name" value="General transcription factor II-I repeat domain-containing protein 1"/>
    <property type="match status" value="1"/>
</dbReference>
<evidence type="ECO:0000256" key="4">
    <source>
        <dbReference type="ARBA" id="ARBA00023125"/>
    </source>
</evidence>
<dbReference type="Pfam" id="PF02946">
    <property type="entry name" value="GTF2I"/>
    <property type="match status" value="3"/>
</dbReference>
<dbReference type="PANTHER" id="PTHR46304">
    <property type="entry name" value="GENERAL TRANSCRIPTION FACTOR II-I REPEAT DOMAIN-CONTAINING PROTEIN 1"/>
    <property type="match status" value="1"/>
</dbReference>
<evidence type="ECO:0000256" key="3">
    <source>
        <dbReference type="ARBA" id="ARBA00023015"/>
    </source>
</evidence>
<gene>
    <name evidence="8" type="ORF">LYPA_23C015532</name>
</gene>
<evidence type="ECO:0000256" key="2">
    <source>
        <dbReference type="ARBA" id="ARBA00022737"/>
    </source>
</evidence>
<keyword evidence="9" id="KW-1185">Reference proteome</keyword>
<feature type="region of interest" description="Disordered" evidence="7">
    <location>
        <begin position="1"/>
        <end position="44"/>
    </location>
</feature>
<dbReference type="GO" id="GO:0003700">
    <property type="term" value="F:DNA-binding transcription factor activity"/>
    <property type="evidence" value="ECO:0007669"/>
    <property type="project" value="TreeGrafter"/>
</dbReference>
<dbReference type="GO" id="GO:0005634">
    <property type="term" value="C:nucleus"/>
    <property type="evidence" value="ECO:0007669"/>
    <property type="project" value="UniProtKB-SubCell"/>
</dbReference>
<dbReference type="GO" id="GO:0003677">
    <property type="term" value="F:DNA binding"/>
    <property type="evidence" value="ECO:0007669"/>
    <property type="project" value="UniProtKB-KW"/>
</dbReference>
<evidence type="ECO:0000256" key="7">
    <source>
        <dbReference type="SAM" id="MobiDB-lite"/>
    </source>
</evidence>
<name>A0A485P0Z2_LYNPA</name>
<evidence type="ECO:0000256" key="6">
    <source>
        <dbReference type="ARBA" id="ARBA00023242"/>
    </source>
</evidence>
<reference evidence="8 9" key="1">
    <citation type="submission" date="2019-01" db="EMBL/GenBank/DDBJ databases">
        <authorList>
            <person name="Alioto T."/>
            <person name="Alioto T."/>
        </authorList>
    </citation>
    <scope>NUCLEOTIDE SEQUENCE [LARGE SCALE GENOMIC DNA]</scope>
</reference>
<dbReference type="AlphaFoldDB" id="A0A485P0Z2"/>
<sequence>MTDSMPGHLPSEDSGYGMEMLTEKGPSEDPRPEERPTEDSHGDVIRPLRKQVELLFNTRYAKAIGISEPVKVPYSKFLMYPEELFVVGLPEGISLRRPNCFGIAKLRKILEASNSIQFVIKRPELLTEGVKEPIADSQENYDARLSRIDIANTLREQVQDLFNKKYGEALGIKYPVQVPYKRIKSNPGSVIIEGLPPGIPFRKPCTFGSQNLERILAVADKIKFTVTRPFQGLIPKPDEDDANRLGEKVILREQVKELFNEKYGEALGLNRPVLVPYKLIRDSPDAVEVTGLPDDIPFRNPNTYDIHRLEKILKAREHVRMVIINQLQ</sequence>
<dbReference type="InterPro" id="IPR036647">
    <property type="entry name" value="GTF2I-like_rpt_sf"/>
</dbReference>
<dbReference type="Gene3D" id="3.90.1460.10">
    <property type="entry name" value="GTF2I-like"/>
    <property type="match status" value="3"/>
</dbReference>
<accession>A0A485P0Z2</accession>
<evidence type="ECO:0000313" key="9">
    <source>
        <dbReference type="Proteomes" id="UP000386466"/>
    </source>
</evidence>
<feature type="compositionally biased region" description="Basic and acidic residues" evidence="7">
    <location>
        <begin position="21"/>
        <end position="44"/>
    </location>
</feature>
<keyword evidence="5" id="KW-0804">Transcription</keyword>
<keyword evidence="2" id="KW-0677">Repeat</keyword>
<keyword evidence="6" id="KW-0539">Nucleus</keyword>